<keyword evidence="1" id="KW-0805">Transcription regulation</keyword>
<protein>
    <submittedName>
        <fullName evidence="6">HTH lysR-type domain-containing protein</fullName>
    </submittedName>
</protein>
<keyword evidence="3" id="KW-0804">Transcription</keyword>
<keyword evidence="5" id="KW-1185">Reference proteome</keyword>
<dbReference type="GO" id="GO:0003677">
    <property type="term" value="F:DNA binding"/>
    <property type="evidence" value="ECO:0007669"/>
    <property type="project" value="UniProtKB-KW"/>
</dbReference>
<evidence type="ECO:0000313" key="6">
    <source>
        <dbReference type="WBParaSite" id="L893_g4551.t1"/>
    </source>
</evidence>
<keyword evidence="2" id="KW-0238">DNA-binding</keyword>
<evidence type="ECO:0000256" key="2">
    <source>
        <dbReference type="ARBA" id="ARBA00023125"/>
    </source>
</evidence>
<name>A0A1I8ACM3_9BILA</name>
<reference evidence="6" key="1">
    <citation type="submission" date="2016-11" db="UniProtKB">
        <authorList>
            <consortium name="WormBaseParasite"/>
        </authorList>
    </citation>
    <scope>IDENTIFICATION</scope>
</reference>
<evidence type="ECO:0000256" key="3">
    <source>
        <dbReference type="ARBA" id="ARBA00023163"/>
    </source>
</evidence>
<dbReference type="InterPro" id="IPR050389">
    <property type="entry name" value="LysR-type_TF"/>
</dbReference>
<accession>A0A1I8ACM3</accession>
<dbReference type="GO" id="GO:0003700">
    <property type="term" value="F:DNA-binding transcription factor activity"/>
    <property type="evidence" value="ECO:0007669"/>
    <property type="project" value="InterPro"/>
</dbReference>
<evidence type="ECO:0000313" key="5">
    <source>
        <dbReference type="Proteomes" id="UP000095287"/>
    </source>
</evidence>
<dbReference type="PROSITE" id="PS50931">
    <property type="entry name" value="HTH_LYSR"/>
    <property type="match status" value="1"/>
</dbReference>
<dbReference type="PANTHER" id="PTHR30118:SF15">
    <property type="entry name" value="TRANSCRIPTIONAL REGULATORY PROTEIN"/>
    <property type="match status" value="1"/>
</dbReference>
<dbReference type="AlphaFoldDB" id="A0A1I8ACM3"/>
<feature type="domain" description="HTH lysR-type" evidence="4">
    <location>
        <begin position="194"/>
        <end position="251"/>
    </location>
</feature>
<dbReference type="InterPro" id="IPR036390">
    <property type="entry name" value="WH_DNA-bd_sf"/>
</dbReference>
<sequence>MSAPAANTVSAVEHAGQLRRQFGAQGIERQRPVEANQRHRVNLFQQQGASEMTRIDQYRATGLVDDFAADRGVEHAVQPRQVAVAHHDQVAAQALGLGDDARHRVAIDQVAFGLEAAFAQVGHGLQHAHVGHLLFMAGRRVFGFVLRADVAVLFGQRDAVAAWRAIDGDQNDAVHGAGSTHCAKSSILEKSMRRDMNLLVALDALLDEGSVVGAARRMNLSPAAMSRTLTRIRHAVGDPILVRAGRGLVPTPKAMALRSQVRSVVEQANQVFSSSDEVDLQSLERAFNLRANDVFIAPFAAPLLETMREQAPHTVLRFVPEGE</sequence>
<organism evidence="5 6">
    <name type="scientific">Steinernema glaseri</name>
    <dbReference type="NCBI Taxonomy" id="37863"/>
    <lineage>
        <taxon>Eukaryota</taxon>
        <taxon>Metazoa</taxon>
        <taxon>Ecdysozoa</taxon>
        <taxon>Nematoda</taxon>
        <taxon>Chromadorea</taxon>
        <taxon>Rhabditida</taxon>
        <taxon>Tylenchina</taxon>
        <taxon>Panagrolaimomorpha</taxon>
        <taxon>Strongyloidoidea</taxon>
        <taxon>Steinernematidae</taxon>
        <taxon>Steinernema</taxon>
    </lineage>
</organism>
<proteinExistence type="predicted"/>
<dbReference type="Pfam" id="PF00126">
    <property type="entry name" value="HTH_1"/>
    <property type="match status" value="1"/>
</dbReference>
<dbReference type="Gene3D" id="1.10.10.10">
    <property type="entry name" value="Winged helix-like DNA-binding domain superfamily/Winged helix DNA-binding domain"/>
    <property type="match status" value="1"/>
</dbReference>
<dbReference type="InterPro" id="IPR036388">
    <property type="entry name" value="WH-like_DNA-bd_sf"/>
</dbReference>
<dbReference type="WBParaSite" id="L893_g4551.t1">
    <property type="protein sequence ID" value="L893_g4551.t1"/>
    <property type="gene ID" value="L893_g4551"/>
</dbReference>
<dbReference type="PANTHER" id="PTHR30118">
    <property type="entry name" value="HTH-TYPE TRANSCRIPTIONAL REGULATOR LEUO-RELATED"/>
    <property type="match status" value="1"/>
</dbReference>
<dbReference type="SUPFAM" id="SSF46785">
    <property type="entry name" value="Winged helix' DNA-binding domain"/>
    <property type="match status" value="1"/>
</dbReference>
<dbReference type="Proteomes" id="UP000095287">
    <property type="component" value="Unplaced"/>
</dbReference>
<evidence type="ECO:0000259" key="4">
    <source>
        <dbReference type="PROSITE" id="PS50931"/>
    </source>
</evidence>
<dbReference type="InterPro" id="IPR000847">
    <property type="entry name" value="LysR_HTH_N"/>
</dbReference>
<evidence type="ECO:0000256" key="1">
    <source>
        <dbReference type="ARBA" id="ARBA00023015"/>
    </source>
</evidence>